<sequence>MRGKGRTAVSEGKGGAPGGFPFRVLLLDEVSSTNDEVKRALDDGEPEGLVVRALRQVAGYGRQGRVWTSPAGGLYCSLLLRPQVEPRELPTLSLVVGMAVRRALVALAGDAAAQSVRIKWPNDVVCEQGKLCGISLEAHGGGVCVGVGVNVLPPDERPDVGGKNRAAYVADLAPAAPPSIETVLDAFLAAFSPLYDEWTRAGFAALVDEFNAHASLIGRTVSVVDRTGSTLAEGAVRRIDAQGRLVLLDASGTETPVSSGEAHLV</sequence>
<dbReference type="CDD" id="cd16442">
    <property type="entry name" value="BPL"/>
    <property type="match status" value="1"/>
</dbReference>
<reference evidence="5 6" key="1">
    <citation type="submission" date="2020-10" db="EMBL/GenBank/DDBJ databases">
        <title>Eggerthella sp. nov., isolated from human feces.</title>
        <authorList>
            <person name="Yajun G."/>
        </authorList>
    </citation>
    <scope>NUCLEOTIDE SEQUENCE [LARGE SCALE GENOMIC DNA]</scope>
    <source>
        <strain evidence="5 6">HF-1101</strain>
    </source>
</reference>
<evidence type="ECO:0000259" key="4">
    <source>
        <dbReference type="PROSITE" id="PS51733"/>
    </source>
</evidence>
<evidence type="ECO:0000256" key="2">
    <source>
        <dbReference type="ARBA" id="ARBA00023267"/>
    </source>
</evidence>
<dbReference type="InterPro" id="IPR004408">
    <property type="entry name" value="Biotin_CoA_COase_ligase"/>
</dbReference>
<feature type="domain" description="BPL/LPL catalytic" evidence="4">
    <location>
        <begin position="14"/>
        <end position="199"/>
    </location>
</feature>
<organism evidence="5 6">
    <name type="scientific">Eggerthella guodeyinii</name>
    <dbReference type="NCBI Taxonomy" id="2690837"/>
    <lineage>
        <taxon>Bacteria</taxon>
        <taxon>Bacillati</taxon>
        <taxon>Actinomycetota</taxon>
        <taxon>Coriobacteriia</taxon>
        <taxon>Eggerthellales</taxon>
        <taxon>Eggerthellaceae</taxon>
        <taxon>Eggerthella</taxon>
    </lineage>
</organism>
<name>A0A6L7IPW4_9ACTN</name>
<accession>A0A6L7IPW4</accession>
<keyword evidence="2" id="KW-0092">Biotin</keyword>
<dbReference type="GO" id="GO:0004077">
    <property type="term" value="F:biotin--[biotin carboxyl-carrier protein] ligase activity"/>
    <property type="evidence" value="ECO:0007669"/>
    <property type="project" value="UniProtKB-EC"/>
</dbReference>
<dbReference type="EMBL" id="CP063310">
    <property type="protein sequence ID" value="QOS68102.1"/>
    <property type="molecule type" value="Genomic_DNA"/>
</dbReference>
<dbReference type="PANTHER" id="PTHR12835:SF5">
    <property type="entry name" value="BIOTIN--PROTEIN LIGASE"/>
    <property type="match status" value="1"/>
</dbReference>
<dbReference type="NCBIfam" id="TIGR00121">
    <property type="entry name" value="birA_ligase"/>
    <property type="match status" value="1"/>
</dbReference>
<dbReference type="Pfam" id="PF03099">
    <property type="entry name" value="BPL_LplA_LipB"/>
    <property type="match status" value="1"/>
</dbReference>
<evidence type="ECO:0000256" key="1">
    <source>
        <dbReference type="ARBA" id="ARBA00022598"/>
    </source>
</evidence>
<dbReference type="PROSITE" id="PS51733">
    <property type="entry name" value="BPL_LPL_CATALYTIC"/>
    <property type="match status" value="1"/>
</dbReference>
<dbReference type="InterPro" id="IPR004143">
    <property type="entry name" value="BPL_LPL_catalytic"/>
</dbReference>
<evidence type="ECO:0000313" key="5">
    <source>
        <dbReference type="EMBL" id="QOS68102.1"/>
    </source>
</evidence>
<dbReference type="KEGG" id="egd:GS424_016675"/>
<dbReference type="SUPFAM" id="SSF55681">
    <property type="entry name" value="Class II aaRS and biotin synthetases"/>
    <property type="match status" value="1"/>
</dbReference>
<keyword evidence="1 5" id="KW-0436">Ligase</keyword>
<evidence type="ECO:0000313" key="6">
    <source>
        <dbReference type="Proteomes" id="UP000478463"/>
    </source>
</evidence>
<dbReference type="Gene3D" id="3.30.930.10">
    <property type="entry name" value="Bira Bifunctional Protein, Domain 2"/>
    <property type="match status" value="1"/>
</dbReference>
<dbReference type="Pfam" id="PF02237">
    <property type="entry name" value="BPL_C"/>
    <property type="match status" value="1"/>
</dbReference>
<dbReference type="PANTHER" id="PTHR12835">
    <property type="entry name" value="BIOTIN PROTEIN LIGASE"/>
    <property type="match status" value="1"/>
</dbReference>
<dbReference type="Gene3D" id="2.30.30.100">
    <property type="match status" value="1"/>
</dbReference>
<protein>
    <recommendedName>
        <fullName evidence="3">biotin--[biotin carboxyl-carrier protein] ligase</fullName>
        <ecNumber evidence="3">6.3.4.15</ecNumber>
    </recommendedName>
</protein>
<dbReference type="GO" id="GO:0005737">
    <property type="term" value="C:cytoplasm"/>
    <property type="evidence" value="ECO:0007669"/>
    <property type="project" value="TreeGrafter"/>
</dbReference>
<dbReference type="Proteomes" id="UP000478463">
    <property type="component" value="Chromosome"/>
</dbReference>
<dbReference type="InterPro" id="IPR045864">
    <property type="entry name" value="aa-tRNA-synth_II/BPL/LPL"/>
</dbReference>
<dbReference type="EC" id="6.3.4.15" evidence="3"/>
<dbReference type="InterPro" id="IPR003142">
    <property type="entry name" value="BPL_C"/>
</dbReference>
<evidence type="ECO:0000256" key="3">
    <source>
        <dbReference type="ARBA" id="ARBA00024227"/>
    </source>
</evidence>
<dbReference type="AlphaFoldDB" id="A0A6L7IPW4"/>
<gene>
    <name evidence="5" type="ORF">GS424_016675</name>
</gene>
<proteinExistence type="predicted"/>